<dbReference type="EMBL" id="CP007474">
    <property type="protein sequence ID" value="AHX05003.1"/>
    <property type="molecule type" value="Genomic_DNA"/>
</dbReference>
<dbReference type="RefSeq" id="WP_044194140.1">
    <property type="nucleotide sequence ID" value="NZ_CP007474.1"/>
</dbReference>
<dbReference type="OrthoDB" id="10010485at2"/>
<keyword evidence="3" id="KW-1185">Reference proteome</keyword>
<organism evidence="2 3">
    <name type="scientific">Ehrlichia japonica</name>
    <dbReference type="NCBI Taxonomy" id="391036"/>
    <lineage>
        <taxon>Bacteria</taxon>
        <taxon>Pseudomonadati</taxon>
        <taxon>Pseudomonadota</taxon>
        <taxon>Alphaproteobacteria</taxon>
        <taxon>Rickettsiales</taxon>
        <taxon>Anaplasmataceae</taxon>
        <taxon>Ehrlichia</taxon>
    </lineage>
</organism>
<dbReference type="KEGG" id="ehh:EHF_0216"/>
<accession>X5GKS3</accession>
<keyword evidence="1" id="KW-0472">Membrane</keyword>
<gene>
    <name evidence="2" type="ORF">EHF_0216</name>
</gene>
<keyword evidence="1" id="KW-0812">Transmembrane</keyword>
<keyword evidence="1" id="KW-1133">Transmembrane helix</keyword>
<evidence type="ECO:0000256" key="1">
    <source>
        <dbReference type="SAM" id="Phobius"/>
    </source>
</evidence>
<reference evidence="2 3" key="1">
    <citation type="submission" date="2014-03" db="EMBL/GenBank/DDBJ databases">
        <title>Sequencing and Comparison of Genomes and Transcriptome Profiles of Human Ehrlichiosis Agents.</title>
        <authorList>
            <person name="Lin M."/>
            <person name="Daugherty S.C."/>
            <person name="Nagaraj S."/>
            <person name="Cheng Z."/>
            <person name="Xiong Q."/>
            <person name="Lin F.-Y."/>
            <person name="Sengamalay N."/>
            <person name="Ott S."/>
            <person name="Godinez A."/>
            <person name="Tallon L.J."/>
            <person name="Sadzewicz L."/>
            <person name="Fraser C.M."/>
            <person name="Dunning Hotopp J.C."/>
            <person name="Rikihisa Y."/>
        </authorList>
    </citation>
    <scope>NUCLEOTIDE SEQUENCE [LARGE SCALE GENOMIC DNA]</scope>
    <source>
        <strain evidence="2 3">HF</strain>
    </source>
</reference>
<dbReference type="HOGENOM" id="CLU_1862035_0_0_5"/>
<proteinExistence type="predicted"/>
<name>X5GKS3_9RICK</name>
<protein>
    <submittedName>
        <fullName evidence="2">Uncharacterized protein</fullName>
    </submittedName>
</protein>
<evidence type="ECO:0000313" key="2">
    <source>
        <dbReference type="EMBL" id="AHX05003.1"/>
    </source>
</evidence>
<feature type="transmembrane region" description="Helical" evidence="1">
    <location>
        <begin position="43"/>
        <end position="63"/>
    </location>
</feature>
<evidence type="ECO:0000313" key="3">
    <source>
        <dbReference type="Proteomes" id="UP000023762"/>
    </source>
</evidence>
<sequence length="137" mass="15909">MRILAIMSLNLYSKKMPTLPNITNSTNTLIPTQNQVLPIEGMLFLFTIAIILILVILCCAVHNKTCCAVHNKKCKKDQRTRYPDLEQEFFYLDAESRIPVSIRCEQYRDIRAGRIPRVIEESNEMIQEPIIHPYTSR</sequence>
<dbReference type="STRING" id="391036.EHF_0216"/>
<dbReference type="AlphaFoldDB" id="X5GKS3"/>
<dbReference type="Proteomes" id="UP000023762">
    <property type="component" value="Chromosome"/>
</dbReference>